<evidence type="ECO:0000313" key="9">
    <source>
        <dbReference type="EMBL" id="SLN17480.1"/>
    </source>
</evidence>
<protein>
    <submittedName>
        <fullName evidence="9">Precorrin-3B C(17)-methyltransferase</fullName>
        <ecNumber evidence="9">2.1.1.131</ecNumber>
    </submittedName>
</protein>
<dbReference type="EC" id="2.1.1.131" evidence="9"/>
<dbReference type="AlphaFoldDB" id="A0A1Y5RHI7"/>
<dbReference type="UniPathway" id="UPA00148"/>
<keyword evidence="3 9" id="KW-0489">Methyltransferase</keyword>
<evidence type="ECO:0000259" key="8">
    <source>
        <dbReference type="Pfam" id="PF11760"/>
    </source>
</evidence>
<gene>
    <name evidence="9" type="primary">cobJ</name>
    <name evidence="9" type="ORF">AQS8620_00369</name>
</gene>
<dbReference type="InterPro" id="IPR002750">
    <property type="entry name" value="CobE/GbiG_C"/>
</dbReference>
<feature type="domain" description="CobE/GbiG C-terminal" evidence="7">
    <location>
        <begin position="207"/>
        <end position="322"/>
    </location>
</feature>
<dbReference type="SUPFAM" id="SSF159664">
    <property type="entry name" value="CobE/GbiG C-terminal domain-like"/>
    <property type="match status" value="1"/>
</dbReference>
<keyword evidence="5" id="KW-0949">S-adenosyl-L-methionine</keyword>
<dbReference type="InterPro" id="IPR051810">
    <property type="entry name" value="Precorrin_MeTrfase"/>
</dbReference>
<keyword evidence="4 9" id="KW-0808">Transferase</keyword>
<dbReference type="GO" id="GO:0032259">
    <property type="term" value="P:methylation"/>
    <property type="evidence" value="ECO:0007669"/>
    <property type="project" value="UniProtKB-KW"/>
</dbReference>
<dbReference type="InterPro" id="IPR014776">
    <property type="entry name" value="4pyrrole_Mease_sub2"/>
</dbReference>
<dbReference type="InterPro" id="IPR036518">
    <property type="entry name" value="CobE/GbiG_C_sf"/>
</dbReference>
<dbReference type="InterPro" id="IPR038029">
    <property type="entry name" value="GbiG_N_sf"/>
</dbReference>
<evidence type="ECO:0000256" key="2">
    <source>
        <dbReference type="ARBA" id="ARBA00022573"/>
    </source>
</evidence>
<dbReference type="InterPro" id="IPR006363">
    <property type="entry name" value="Cbl_synth_CobJ/CibH_dom"/>
</dbReference>
<dbReference type="GO" id="GO:0030789">
    <property type="term" value="F:precorrin-3B C17-methyltransferase activity"/>
    <property type="evidence" value="ECO:0007669"/>
    <property type="project" value="UniProtKB-EC"/>
</dbReference>
<comment type="pathway">
    <text evidence="1">Cofactor biosynthesis; adenosylcobalamin biosynthesis.</text>
</comment>
<proteinExistence type="predicted"/>
<keyword evidence="10" id="KW-1185">Reference proteome</keyword>
<dbReference type="Gene3D" id="3.30.420.180">
    <property type="entry name" value="CobE/GbiG C-terminal domain"/>
    <property type="match status" value="1"/>
</dbReference>
<dbReference type="PANTHER" id="PTHR47036:SF1">
    <property type="entry name" value="COBALT-FACTOR III C(17)-METHYLTRANSFERASE-RELATED"/>
    <property type="match status" value="1"/>
</dbReference>
<dbReference type="GO" id="GO:0009236">
    <property type="term" value="P:cobalamin biosynthetic process"/>
    <property type="evidence" value="ECO:0007669"/>
    <property type="project" value="UniProtKB-UniPathway"/>
</dbReference>
<dbReference type="SUPFAM" id="SSF53790">
    <property type="entry name" value="Tetrapyrrole methylase"/>
    <property type="match status" value="1"/>
</dbReference>
<dbReference type="EMBL" id="FWFS01000001">
    <property type="protein sequence ID" value="SLN17480.1"/>
    <property type="molecule type" value="Genomic_DNA"/>
</dbReference>
<dbReference type="Gene3D" id="3.40.1010.10">
    <property type="entry name" value="Cobalt-precorrin-4 Transmethylase, Domain 1"/>
    <property type="match status" value="1"/>
</dbReference>
<dbReference type="SUPFAM" id="SSF159672">
    <property type="entry name" value="CbiG N-terminal domain-like"/>
    <property type="match status" value="1"/>
</dbReference>
<feature type="domain" description="Tetrapyrrole methylase" evidence="6">
    <location>
        <begin position="340"/>
        <end position="555"/>
    </location>
</feature>
<organism evidence="9 10">
    <name type="scientific">Aquimixticola soesokkakensis</name>
    <dbReference type="NCBI Taxonomy" id="1519096"/>
    <lineage>
        <taxon>Bacteria</taxon>
        <taxon>Pseudomonadati</taxon>
        <taxon>Pseudomonadota</taxon>
        <taxon>Alphaproteobacteria</taxon>
        <taxon>Rhodobacterales</taxon>
        <taxon>Paracoccaceae</taxon>
        <taxon>Aquimixticola</taxon>
    </lineage>
</organism>
<evidence type="ECO:0000259" key="6">
    <source>
        <dbReference type="Pfam" id="PF00590"/>
    </source>
</evidence>
<dbReference type="Gene3D" id="3.30.950.10">
    <property type="entry name" value="Methyltransferase, Cobalt-precorrin-4 Transmethylase, Domain 2"/>
    <property type="match status" value="1"/>
</dbReference>
<name>A0A1Y5RHI7_9RHOB</name>
<dbReference type="InterPro" id="IPR035996">
    <property type="entry name" value="4pyrrol_Methylase_sf"/>
</dbReference>
<evidence type="ECO:0000313" key="10">
    <source>
        <dbReference type="Proteomes" id="UP000193862"/>
    </source>
</evidence>
<reference evidence="9 10" key="1">
    <citation type="submission" date="2017-03" db="EMBL/GenBank/DDBJ databases">
        <authorList>
            <person name="Afonso C.L."/>
            <person name="Miller P.J."/>
            <person name="Scott M.A."/>
            <person name="Spackman E."/>
            <person name="Goraichik I."/>
            <person name="Dimitrov K.M."/>
            <person name="Suarez D.L."/>
            <person name="Swayne D.E."/>
        </authorList>
    </citation>
    <scope>NUCLEOTIDE SEQUENCE [LARGE SCALE GENOMIC DNA]</scope>
    <source>
        <strain evidence="9 10">CECT 8620</strain>
    </source>
</reference>
<evidence type="ECO:0000259" key="7">
    <source>
        <dbReference type="Pfam" id="PF01890"/>
    </source>
</evidence>
<evidence type="ECO:0000256" key="5">
    <source>
        <dbReference type="ARBA" id="ARBA00022691"/>
    </source>
</evidence>
<evidence type="ECO:0000256" key="4">
    <source>
        <dbReference type="ARBA" id="ARBA00022679"/>
    </source>
</evidence>
<dbReference type="Pfam" id="PF01890">
    <property type="entry name" value="CbiG_C"/>
    <property type="match status" value="1"/>
</dbReference>
<evidence type="ECO:0000256" key="1">
    <source>
        <dbReference type="ARBA" id="ARBA00004953"/>
    </source>
</evidence>
<dbReference type="Pfam" id="PF11760">
    <property type="entry name" value="CbiG_N"/>
    <property type="match status" value="1"/>
</dbReference>
<keyword evidence="2" id="KW-0169">Cobalamin biosynthesis</keyword>
<dbReference type="PANTHER" id="PTHR47036">
    <property type="entry name" value="COBALT-FACTOR III C(17)-METHYLTRANSFERASE-RELATED"/>
    <property type="match status" value="1"/>
</dbReference>
<dbReference type="NCBIfam" id="TIGR01466">
    <property type="entry name" value="cobJ_cbiH"/>
    <property type="match status" value="1"/>
</dbReference>
<dbReference type="CDD" id="cd11646">
    <property type="entry name" value="Precorrin_3B_C17_MT"/>
    <property type="match status" value="1"/>
</dbReference>
<dbReference type="InterPro" id="IPR021744">
    <property type="entry name" value="CbiG_N"/>
</dbReference>
<dbReference type="InterPro" id="IPR000878">
    <property type="entry name" value="4pyrrol_Mease"/>
</dbReference>
<dbReference type="Pfam" id="PF00590">
    <property type="entry name" value="TP_methylase"/>
    <property type="match status" value="1"/>
</dbReference>
<accession>A0A1Y5RHI7</accession>
<sequence>MAVDLSVTPVVLCLNRSGEPVAARIADALGAQLHGRAGRTDAPVQFANALAHARDLFAAGVPIIGVCASGILIRAVAPLLADKRHEPPVLSVSDDGEVVIPLLGGHRGANRLARDIAAVLGAKAAVTTAGDLAIGAALDVPPSGYRLANPEDAKEAMAALLAGAGVRISGENIFGLEDTGGEVELVVTTEPVQGSATRLVYHPQVFALGAGCARNADPVELAANLDAVLATHKIARGAIASLNTLDLKGDEPAMNQLAKALDVPLRLFTAAQLETQAARLASPSEVVFAEVGCHGVAEGAALAAGGALAVEKVKTGATTVALTRADAPLTQLKGRARGRLSVVGIGPGQASWRTPEVSQLVAQADELVGYGLYIDLLGPLAAGKIRSDFPLGGEEDRCRYALEEAAKGKNVALVCSGDAGIYAMGALVFELLDRGPDEHGVSDAAHRIEVICSPGVSALQGAAARAGAPLGHDFCAISLSDLLTPREDIVRRLKAAAEGDFVIAFYNPVSKTRRTLLAEARDILLEHRPKDTPVMLATNLGRATENVRYRRLEDLQVDEVDMLTVVLVGSSNSRIARLGEGPRMFTPRGYARRIDGDLVDKDRFDWWSPTSAPVTKEKAQ</sequence>
<dbReference type="Proteomes" id="UP000193862">
    <property type="component" value="Unassembled WGS sequence"/>
</dbReference>
<feature type="domain" description="Cobalamin synthesis G N-terminal" evidence="8">
    <location>
        <begin position="52"/>
        <end position="131"/>
    </location>
</feature>
<dbReference type="Gene3D" id="3.40.50.11220">
    <property type="match status" value="1"/>
</dbReference>
<evidence type="ECO:0000256" key="3">
    <source>
        <dbReference type="ARBA" id="ARBA00022603"/>
    </source>
</evidence>
<dbReference type="InterPro" id="IPR014777">
    <property type="entry name" value="4pyrrole_Mease_sub1"/>
</dbReference>